<evidence type="ECO:0000256" key="1">
    <source>
        <dbReference type="SAM" id="MobiDB-lite"/>
    </source>
</evidence>
<evidence type="ECO:0000313" key="2">
    <source>
        <dbReference type="EMBL" id="KAJ7715401.1"/>
    </source>
</evidence>
<reference evidence="2" key="1">
    <citation type="submission" date="2023-03" db="EMBL/GenBank/DDBJ databases">
        <title>Massive genome expansion in bonnet fungi (Mycena s.s.) driven by repeated elements and novel gene families across ecological guilds.</title>
        <authorList>
            <consortium name="Lawrence Berkeley National Laboratory"/>
            <person name="Harder C.B."/>
            <person name="Miyauchi S."/>
            <person name="Viragh M."/>
            <person name="Kuo A."/>
            <person name="Thoen E."/>
            <person name="Andreopoulos B."/>
            <person name="Lu D."/>
            <person name="Skrede I."/>
            <person name="Drula E."/>
            <person name="Henrissat B."/>
            <person name="Morin E."/>
            <person name="Kohler A."/>
            <person name="Barry K."/>
            <person name="LaButti K."/>
            <person name="Morin E."/>
            <person name="Salamov A."/>
            <person name="Lipzen A."/>
            <person name="Mereny Z."/>
            <person name="Hegedus B."/>
            <person name="Baldrian P."/>
            <person name="Stursova M."/>
            <person name="Weitz H."/>
            <person name="Taylor A."/>
            <person name="Grigoriev I.V."/>
            <person name="Nagy L.G."/>
            <person name="Martin F."/>
            <person name="Kauserud H."/>
        </authorList>
    </citation>
    <scope>NUCLEOTIDE SEQUENCE</scope>
    <source>
        <strain evidence="2">CBHHK182m</strain>
    </source>
</reference>
<dbReference type="AlphaFoldDB" id="A0AAD7HA10"/>
<comment type="caution">
    <text evidence="2">The sequence shown here is derived from an EMBL/GenBank/DDBJ whole genome shotgun (WGS) entry which is preliminary data.</text>
</comment>
<evidence type="ECO:0000313" key="3">
    <source>
        <dbReference type="Proteomes" id="UP001215598"/>
    </source>
</evidence>
<dbReference type="Proteomes" id="UP001215598">
    <property type="component" value="Unassembled WGS sequence"/>
</dbReference>
<feature type="region of interest" description="Disordered" evidence="1">
    <location>
        <begin position="231"/>
        <end position="254"/>
    </location>
</feature>
<name>A0AAD7HA10_9AGAR</name>
<accession>A0AAD7HA10</accession>
<sequence length="333" mass="37501">MAANGALGLRKAWSGGVPTTSNRHYNEFRSCLRISLQSLEKLGAEWCRQQAIDTTTNIACTSSAGYCNSKPRTGTIECSERLGAEWSTSAPTVELAMIETDKRVLTEQIKMLLRPEYPDRPVSRRFTVPARCSTGRFWTSEITNGTGTAPVERVPSIRRDGNGRQPYRLYIILPTDSDHSHWSPTELLDFRAQKGLERSGPRLHILIAHSLKFPRGAENKISLRHILTAGYRKHKQPQAPNREAPKPKQPPTKSRAYSLKFSHTHRKQKQAFNQFRSQVEYYTFNSRFTLVQLEPNPELGQLSHFVSIPASHSLKFSTGTETNQASTRIPTAG</sequence>
<dbReference type="EMBL" id="JARKIB010000309">
    <property type="protein sequence ID" value="KAJ7715401.1"/>
    <property type="molecule type" value="Genomic_DNA"/>
</dbReference>
<gene>
    <name evidence="2" type="ORF">B0H16DRAFT_1477457</name>
</gene>
<organism evidence="2 3">
    <name type="scientific">Mycena metata</name>
    <dbReference type="NCBI Taxonomy" id="1033252"/>
    <lineage>
        <taxon>Eukaryota</taxon>
        <taxon>Fungi</taxon>
        <taxon>Dikarya</taxon>
        <taxon>Basidiomycota</taxon>
        <taxon>Agaricomycotina</taxon>
        <taxon>Agaricomycetes</taxon>
        <taxon>Agaricomycetidae</taxon>
        <taxon>Agaricales</taxon>
        <taxon>Marasmiineae</taxon>
        <taxon>Mycenaceae</taxon>
        <taxon>Mycena</taxon>
    </lineage>
</organism>
<keyword evidence="3" id="KW-1185">Reference proteome</keyword>
<protein>
    <submittedName>
        <fullName evidence="2">Uncharacterized protein</fullName>
    </submittedName>
</protein>
<proteinExistence type="predicted"/>